<evidence type="ECO:0000313" key="2">
    <source>
        <dbReference type="WBParaSite" id="ES5_v2.g30904.t1"/>
    </source>
</evidence>
<protein>
    <submittedName>
        <fullName evidence="2">RING-type domain-containing protein</fullName>
    </submittedName>
</protein>
<reference evidence="2" key="1">
    <citation type="submission" date="2022-11" db="UniProtKB">
        <authorList>
            <consortium name="WormBaseParasite"/>
        </authorList>
    </citation>
    <scope>IDENTIFICATION</scope>
</reference>
<sequence length="140" mass="16232">MRDCIICGETDSLIIVLNCQHSSCLGCFIAYIDSCLDQWNFIRKPSFGYTIMCPMFDCSAFVEDVHHFHLLGLEKYRKYQRTATEKFVNLQDERQYCPYPNCGAAFMVEMFENENTISCPECLRLYCCQCRSTSKCNCNG</sequence>
<organism evidence="1 2">
    <name type="scientific">Panagrolaimus sp. ES5</name>
    <dbReference type="NCBI Taxonomy" id="591445"/>
    <lineage>
        <taxon>Eukaryota</taxon>
        <taxon>Metazoa</taxon>
        <taxon>Ecdysozoa</taxon>
        <taxon>Nematoda</taxon>
        <taxon>Chromadorea</taxon>
        <taxon>Rhabditida</taxon>
        <taxon>Tylenchina</taxon>
        <taxon>Panagrolaimomorpha</taxon>
        <taxon>Panagrolaimoidea</taxon>
        <taxon>Panagrolaimidae</taxon>
        <taxon>Panagrolaimus</taxon>
    </lineage>
</organism>
<accession>A0AC34GMP6</accession>
<name>A0AC34GMP6_9BILA</name>
<dbReference type="WBParaSite" id="ES5_v2.g30904.t1">
    <property type="protein sequence ID" value="ES5_v2.g30904.t1"/>
    <property type="gene ID" value="ES5_v2.g30904"/>
</dbReference>
<dbReference type="Proteomes" id="UP000887579">
    <property type="component" value="Unplaced"/>
</dbReference>
<evidence type="ECO:0000313" key="1">
    <source>
        <dbReference type="Proteomes" id="UP000887579"/>
    </source>
</evidence>
<proteinExistence type="predicted"/>